<keyword evidence="2" id="KW-1185">Reference proteome</keyword>
<dbReference type="Proteomes" id="UP001139199">
    <property type="component" value="Unassembled WGS sequence"/>
</dbReference>
<proteinExistence type="predicted"/>
<sequence>MKHNQFLILVAICICFVTKSFSQKGNYRIQNGLLLEGGITKLDILTDNFITKEGDGFYGGTAATVNIPLKWYDISFGMKIAENNISISGRPTQSSAINEFIDYKLFTVQLPLIIHTKIIEHYITVDAGPMFQYNSKLEINDKSYEDFYINNYSNITAADIYNISQINLNGLIGITLGIKNFKLRAQYVYGFTNIFNKLEKQNLETSGGDSRFKGNQSQIFLGAAIMF</sequence>
<evidence type="ECO:0000313" key="1">
    <source>
        <dbReference type="EMBL" id="MCB4798291.1"/>
    </source>
</evidence>
<organism evidence="1 2">
    <name type="scientific">Neotamlana laminarinivorans</name>
    <dbReference type="NCBI Taxonomy" id="2883124"/>
    <lineage>
        <taxon>Bacteria</taxon>
        <taxon>Pseudomonadati</taxon>
        <taxon>Bacteroidota</taxon>
        <taxon>Flavobacteriia</taxon>
        <taxon>Flavobacteriales</taxon>
        <taxon>Flavobacteriaceae</taxon>
        <taxon>Neotamlana</taxon>
    </lineage>
</organism>
<evidence type="ECO:0008006" key="3">
    <source>
        <dbReference type="Google" id="ProtNLM"/>
    </source>
</evidence>
<evidence type="ECO:0000313" key="2">
    <source>
        <dbReference type="Proteomes" id="UP001139199"/>
    </source>
</evidence>
<name>A0A9X1HZ75_9FLAO</name>
<dbReference type="EMBL" id="JAJAPW010000002">
    <property type="protein sequence ID" value="MCB4798291.1"/>
    <property type="molecule type" value="Genomic_DNA"/>
</dbReference>
<dbReference type="RefSeq" id="WP_226542016.1">
    <property type="nucleotide sequence ID" value="NZ_JAJAPW010000002.1"/>
</dbReference>
<reference evidence="1" key="1">
    <citation type="submission" date="2021-10" db="EMBL/GenBank/DDBJ databases">
        <title>Tamlana sargassums sp. nov., and Tamlana laminarinivorans sp. nov., two new bacteria isolated from the brown alga.</title>
        <authorList>
            <person name="Li J."/>
        </authorList>
    </citation>
    <scope>NUCLEOTIDE SEQUENCE</scope>
    <source>
        <strain evidence="1">PT2-4</strain>
    </source>
</reference>
<accession>A0A9X1HZ75</accession>
<dbReference type="AlphaFoldDB" id="A0A9X1HZ75"/>
<comment type="caution">
    <text evidence="1">The sequence shown here is derived from an EMBL/GenBank/DDBJ whole genome shotgun (WGS) entry which is preliminary data.</text>
</comment>
<gene>
    <name evidence="1" type="ORF">LG649_05525</name>
</gene>
<protein>
    <recommendedName>
        <fullName evidence="3">Outer membrane protein beta-barrel domain-containing protein</fullName>
    </recommendedName>
</protein>